<accession>A0A330HL17</accession>
<comment type="caution">
    <text evidence="1">The sequence shown here is derived from an EMBL/GenBank/DDBJ whole genome shotgun (WGS) entry which is preliminary data.</text>
</comment>
<dbReference type="AlphaFoldDB" id="A0A330HL17"/>
<gene>
    <name evidence="1" type="ORF">DPM33_24550</name>
</gene>
<sequence>MITDRLAFVAADRLYSGVGSLKGFAGTKIARLETADGQGLITYAGAGARADRKPFEVSEWIEGVLRGFNRTLNQSLHEIAAAAEEQGLDKHAPGHTFAYAGFVNGKAHVAVVTSRDQLRMRGKGGRPVNSTGPNRFRVVDFELEPRIHNFGVALGSGAEHMPPSAELEMIGRQARRANTKEAAADRLSAQFVRLNRGISKKEPATVGPEAVCAWTFAQGGGAHFAYDADGRRTNNTGVLPSVARGMPMTQFVDSLMALMETKGAPTDAGWASQEELDQLARSIDNRPRRKF</sequence>
<name>A0A330HL17_9HYPH</name>
<proteinExistence type="predicted"/>
<evidence type="ECO:0000313" key="1">
    <source>
        <dbReference type="EMBL" id="RAZ88262.1"/>
    </source>
</evidence>
<protein>
    <submittedName>
        <fullName evidence="1">Uncharacterized protein</fullName>
    </submittedName>
</protein>
<keyword evidence="2" id="KW-1185">Reference proteome</keyword>
<organism evidence="1 2">
    <name type="scientific">Mesorhizobium hawassense</name>
    <dbReference type="NCBI Taxonomy" id="1209954"/>
    <lineage>
        <taxon>Bacteria</taxon>
        <taxon>Pseudomonadati</taxon>
        <taxon>Pseudomonadota</taxon>
        <taxon>Alphaproteobacteria</taxon>
        <taxon>Hyphomicrobiales</taxon>
        <taxon>Phyllobacteriaceae</taxon>
        <taxon>Mesorhizobium</taxon>
    </lineage>
</organism>
<reference evidence="1 2" key="1">
    <citation type="submission" date="2018-07" db="EMBL/GenBank/DDBJ databases">
        <title>Diversity of Mesorhizobium strains in Brazil.</title>
        <authorList>
            <person name="Helene L.C.F."/>
            <person name="Dall'Agnol R."/>
            <person name="Delamuta J.R.M."/>
            <person name="Hungria M."/>
        </authorList>
    </citation>
    <scope>NUCLEOTIDE SEQUENCE [LARGE SCALE GENOMIC DNA]</scope>
    <source>
        <strain evidence="1 2">AC99b</strain>
    </source>
</reference>
<dbReference type="EMBL" id="QMBP01000013">
    <property type="protein sequence ID" value="RAZ88262.1"/>
    <property type="molecule type" value="Genomic_DNA"/>
</dbReference>
<evidence type="ECO:0000313" key="2">
    <source>
        <dbReference type="Proteomes" id="UP000251558"/>
    </source>
</evidence>
<dbReference type="Proteomes" id="UP000251558">
    <property type="component" value="Unassembled WGS sequence"/>
</dbReference>